<sequence length="507" mass="57834">MYWAAWYFALGFDSVIVYDDASEDGTYASLLSMKGDFDIRVTRIEWSATRHDVRQVQVYNHVNKLYRDEFDWIAFFDADEYLDLYGKNVKDYVTLFDDYDCIAFNWCNFGCDGYIRRPSGPPYESFAKHSDKNYFLNRHTKVMARPRSIADDAINYVHSAPVPDDRIADAAGRPVKWAPGHPGLTGEAPDWEGARLIHYRYRSVEHLVRRQYWGSDLRRELTHNAIGDLLSAELLQIESGIDSNYSAAVDSILRQMTENYVSFLAEQMDGSGALLRSIFAQSAFGRSHRDKLETFSESKDFFSHQRAMGWASDHTRPESLLDACFPDHQSDLMLCSFQNEAGDYIAVRDGSVVLDRQPDQLLLGLIVRDVPYCLFLTEGLAPFRIEHDVRRFPIKPYQTFVNPGTEATVSFLNPRTARYLCGNRLTEVITADRVMPSGWESFRPVGPRSYGPDIERIGRKILGCPTVFDMKSASERDIVAYGAVIGMMSAEQRRFIEGAFGMTPELL</sequence>
<dbReference type="EMBL" id="BALE01000041">
    <property type="protein sequence ID" value="GAN55262.1"/>
    <property type="molecule type" value="Genomic_DNA"/>
</dbReference>
<dbReference type="STRING" id="1231623.Tasa_041_057"/>
<proteinExistence type="predicted"/>
<evidence type="ECO:0000256" key="1">
    <source>
        <dbReference type="ARBA" id="ARBA00004167"/>
    </source>
</evidence>
<dbReference type="PANTHER" id="PTHR21461:SF69">
    <property type="entry name" value="GLYCOSYLTRANSFERASE FAMILY 92 PROTEIN"/>
    <property type="match status" value="1"/>
</dbReference>
<evidence type="ECO:0000256" key="2">
    <source>
        <dbReference type="ARBA" id="ARBA00022692"/>
    </source>
</evidence>
<dbReference type="Proteomes" id="UP000032679">
    <property type="component" value="Unassembled WGS sequence"/>
</dbReference>
<dbReference type="GO" id="GO:0005737">
    <property type="term" value="C:cytoplasm"/>
    <property type="evidence" value="ECO:0007669"/>
    <property type="project" value="TreeGrafter"/>
</dbReference>
<dbReference type="Pfam" id="PF13704">
    <property type="entry name" value="Glyco_tranf_2_4"/>
    <property type="match status" value="1"/>
</dbReference>
<keyword evidence="2" id="KW-0812">Transmembrane</keyword>
<dbReference type="CDD" id="cd00761">
    <property type="entry name" value="Glyco_tranf_GTA_type"/>
    <property type="match status" value="1"/>
</dbReference>
<evidence type="ECO:0008006" key="6">
    <source>
        <dbReference type="Google" id="ProtNLM"/>
    </source>
</evidence>
<dbReference type="AlphaFoldDB" id="A0A0D6MNK3"/>
<comment type="caution">
    <text evidence="4">The sequence shown here is derived from an EMBL/GenBank/DDBJ whole genome shotgun (WGS) entry which is preliminary data.</text>
</comment>
<protein>
    <recommendedName>
        <fullName evidence="6">Glycosyl transferase family 2</fullName>
    </recommendedName>
</protein>
<keyword evidence="3" id="KW-0472">Membrane</keyword>
<dbReference type="InterPro" id="IPR029044">
    <property type="entry name" value="Nucleotide-diphossugar_trans"/>
</dbReference>
<evidence type="ECO:0000256" key="3">
    <source>
        <dbReference type="ARBA" id="ARBA00022989"/>
    </source>
</evidence>
<accession>A0A0D6MNK3</accession>
<organism evidence="4 5">
    <name type="scientific">Tanticharoenia sakaeratensis NBRC 103193</name>
    <dbReference type="NCBI Taxonomy" id="1231623"/>
    <lineage>
        <taxon>Bacteria</taxon>
        <taxon>Pseudomonadati</taxon>
        <taxon>Pseudomonadota</taxon>
        <taxon>Alphaproteobacteria</taxon>
        <taxon>Acetobacterales</taxon>
        <taxon>Acetobacteraceae</taxon>
        <taxon>Tanticharoenia</taxon>
    </lineage>
</organism>
<dbReference type="GO" id="GO:0016757">
    <property type="term" value="F:glycosyltransferase activity"/>
    <property type="evidence" value="ECO:0007669"/>
    <property type="project" value="TreeGrafter"/>
</dbReference>
<comment type="subcellular location">
    <subcellularLocation>
        <location evidence="1">Membrane</location>
        <topology evidence="1">Single-pass membrane protein</topology>
    </subcellularLocation>
</comment>
<gene>
    <name evidence="4" type="ORF">Tasa_041_057</name>
</gene>
<reference evidence="4 5" key="1">
    <citation type="submission" date="2012-10" db="EMBL/GenBank/DDBJ databases">
        <title>Genome sequencing of Tanticharoenia sakaeratensis NBRC 103193.</title>
        <authorList>
            <person name="Azuma Y."/>
            <person name="Hadano H."/>
            <person name="Hirakawa H."/>
            <person name="Matsushita K."/>
        </authorList>
    </citation>
    <scope>NUCLEOTIDE SEQUENCE [LARGE SCALE GENOMIC DNA]</scope>
    <source>
        <strain evidence="4 5">NBRC 103193</strain>
    </source>
</reference>
<keyword evidence="3" id="KW-1133">Transmembrane helix</keyword>
<name>A0A0D6MNK3_9PROT</name>
<evidence type="ECO:0000313" key="5">
    <source>
        <dbReference type="Proteomes" id="UP000032679"/>
    </source>
</evidence>
<evidence type="ECO:0000313" key="4">
    <source>
        <dbReference type="EMBL" id="GAN55262.1"/>
    </source>
</evidence>
<dbReference type="SUPFAM" id="SSF53448">
    <property type="entry name" value="Nucleotide-diphospho-sugar transferases"/>
    <property type="match status" value="1"/>
</dbReference>
<dbReference type="GO" id="GO:0016020">
    <property type="term" value="C:membrane"/>
    <property type="evidence" value="ECO:0007669"/>
    <property type="project" value="UniProtKB-SubCell"/>
</dbReference>
<dbReference type="PANTHER" id="PTHR21461">
    <property type="entry name" value="GLYCOSYLTRANSFERASE FAMILY 92 PROTEIN"/>
    <property type="match status" value="1"/>
</dbReference>
<keyword evidence="5" id="KW-1185">Reference proteome</keyword>